<keyword evidence="1" id="KW-1185">Reference proteome</keyword>
<dbReference type="AlphaFoldDB" id="A0A914Q1N4"/>
<dbReference type="Proteomes" id="UP000887578">
    <property type="component" value="Unplaced"/>
</dbReference>
<reference evidence="2" key="1">
    <citation type="submission" date="2022-11" db="UniProtKB">
        <authorList>
            <consortium name="WormBaseParasite"/>
        </authorList>
    </citation>
    <scope>IDENTIFICATION</scope>
</reference>
<accession>A0A914Q1N4</accession>
<name>A0A914Q1N4_9BILA</name>
<evidence type="ECO:0000313" key="2">
    <source>
        <dbReference type="WBParaSite" id="PDA_v2.g25100.t1"/>
    </source>
</evidence>
<proteinExistence type="predicted"/>
<organism evidence="1 2">
    <name type="scientific">Panagrolaimus davidi</name>
    <dbReference type="NCBI Taxonomy" id="227884"/>
    <lineage>
        <taxon>Eukaryota</taxon>
        <taxon>Metazoa</taxon>
        <taxon>Ecdysozoa</taxon>
        <taxon>Nematoda</taxon>
        <taxon>Chromadorea</taxon>
        <taxon>Rhabditida</taxon>
        <taxon>Tylenchina</taxon>
        <taxon>Panagrolaimomorpha</taxon>
        <taxon>Panagrolaimoidea</taxon>
        <taxon>Panagrolaimidae</taxon>
        <taxon>Panagrolaimus</taxon>
    </lineage>
</organism>
<sequence>MLKKNLQSNGRGNAALQLPTKALYLFVSVLSFIDNNNIITDIVAYEKSVEAAGVDSFDGKNKEDLKNGISGLLRNEKQLFPSTYK</sequence>
<dbReference type="WBParaSite" id="PDA_v2.g25100.t1">
    <property type="protein sequence ID" value="PDA_v2.g25100.t1"/>
    <property type="gene ID" value="PDA_v2.g25100"/>
</dbReference>
<protein>
    <submittedName>
        <fullName evidence="2">Uncharacterized protein</fullName>
    </submittedName>
</protein>
<evidence type="ECO:0000313" key="1">
    <source>
        <dbReference type="Proteomes" id="UP000887578"/>
    </source>
</evidence>